<evidence type="ECO:0000256" key="2">
    <source>
        <dbReference type="SAM" id="SignalP"/>
    </source>
</evidence>
<feature type="region of interest" description="Disordered" evidence="1">
    <location>
        <begin position="237"/>
        <end position="259"/>
    </location>
</feature>
<dbReference type="ESTHER" id="9gamm-q1n3w0">
    <property type="family name" value="Duf_3530"/>
</dbReference>
<name>Q1N3W0_9GAMM</name>
<dbReference type="HOGENOM" id="CLU_071574_0_0_6"/>
<comment type="caution">
    <text evidence="3">The sequence shown here is derived from an EMBL/GenBank/DDBJ whole genome shotgun (WGS) entry which is preliminary data.</text>
</comment>
<feature type="compositionally biased region" description="Polar residues" evidence="1">
    <location>
        <begin position="45"/>
        <end position="54"/>
    </location>
</feature>
<evidence type="ECO:0000313" key="4">
    <source>
        <dbReference type="Proteomes" id="UP000004263"/>
    </source>
</evidence>
<proteinExistence type="predicted"/>
<feature type="compositionally biased region" description="Acidic residues" evidence="1">
    <location>
        <begin position="215"/>
        <end position="224"/>
    </location>
</feature>
<dbReference type="STRING" id="207949.RED65_11864"/>
<evidence type="ECO:0000313" key="3">
    <source>
        <dbReference type="EMBL" id="EAT12764.1"/>
    </source>
</evidence>
<dbReference type="InterPro" id="IPR022529">
    <property type="entry name" value="DUF3530"/>
</dbReference>
<feature type="compositionally biased region" description="Low complexity" evidence="1">
    <location>
        <begin position="181"/>
        <end position="199"/>
    </location>
</feature>
<dbReference type="AlphaFoldDB" id="Q1N3W0"/>
<feature type="compositionally biased region" description="Polar residues" evidence="1">
    <location>
        <begin position="28"/>
        <end position="37"/>
    </location>
</feature>
<dbReference type="Proteomes" id="UP000004263">
    <property type="component" value="Unassembled WGS sequence"/>
</dbReference>
<organism evidence="3 4">
    <name type="scientific">Bermanella marisrubri</name>
    <dbReference type="NCBI Taxonomy" id="207949"/>
    <lineage>
        <taxon>Bacteria</taxon>
        <taxon>Pseudomonadati</taxon>
        <taxon>Pseudomonadota</taxon>
        <taxon>Gammaproteobacteria</taxon>
        <taxon>Oceanospirillales</taxon>
        <taxon>Oceanospirillaceae</taxon>
        <taxon>Bermanella</taxon>
    </lineage>
</organism>
<gene>
    <name evidence="3" type="ORF">RED65_11864</name>
</gene>
<reference evidence="3 4" key="1">
    <citation type="submission" date="2006-03" db="EMBL/GenBank/DDBJ databases">
        <authorList>
            <person name="Pinhassi J."/>
            <person name="Pedros-Alio C."/>
            <person name="Ferriera S."/>
            <person name="Johnson J."/>
            <person name="Kravitz S."/>
            <person name="Halpern A."/>
            <person name="Remington K."/>
            <person name="Beeson K."/>
            <person name="Tran B."/>
            <person name="Rogers Y.-H."/>
            <person name="Friedman R."/>
            <person name="Venter J.C."/>
        </authorList>
    </citation>
    <scope>NUCLEOTIDE SEQUENCE [LARGE SCALE GENOMIC DNA]</scope>
    <source>
        <strain evidence="3 4">RED65</strain>
    </source>
</reference>
<feature type="region of interest" description="Disordered" evidence="1">
    <location>
        <begin position="159"/>
        <end position="224"/>
    </location>
</feature>
<evidence type="ECO:0000256" key="1">
    <source>
        <dbReference type="SAM" id="MobiDB-lite"/>
    </source>
</evidence>
<feature type="region of interest" description="Disordered" evidence="1">
    <location>
        <begin position="21"/>
        <end position="57"/>
    </location>
</feature>
<keyword evidence="4" id="KW-1185">Reference proteome</keyword>
<dbReference type="RefSeq" id="WP_007018654.1">
    <property type="nucleotide sequence ID" value="NZ_CH724118.1"/>
</dbReference>
<accession>Q1N3W0</accession>
<dbReference type="OrthoDB" id="6193602at2"/>
<sequence>MTLKTLLMILTLLASVLVQSQEDDSVPDTEQSTPSESQEPDSEIDNASTQTSSEKNSEVIERYLPDTSEQKIREVIRHLDLYQRTNEVVRFDEGEDSISGLYLPENTGEPQGGVLILHDIEQHANWPFVVAPLREYLPDYGWNTLSLFFDDYIKERLPEIPRTEPSTNDQSEEMSETTGAETTQNSSENETNESATENTVTEDSETGEDQNFVENPDDSEGIGLSDQDELAEIADRLDEIPNTVSTREEIEEAEPEQPREEVFIERMRETVEGGLRQLNTLGQFNLVVIANGKSANWAAEALKTRFAQASNKGYALVLINAQSSAYPDYDLNQSLAELKIPILDIYTYQTPEAKRAARNRKSAIVRNQNDKYIQIPLTVRDDNTFDRHNLITRRVRGWLKTNAAGRTVGVKQKKDNG</sequence>
<feature type="chain" id="PRO_5004194961" description="DUF3530 family protein" evidence="2">
    <location>
        <begin position="21"/>
        <end position="417"/>
    </location>
</feature>
<dbReference type="EMBL" id="AAQH01000004">
    <property type="protein sequence ID" value="EAT12764.1"/>
    <property type="molecule type" value="Genomic_DNA"/>
</dbReference>
<keyword evidence="2" id="KW-0732">Signal</keyword>
<evidence type="ECO:0008006" key="5">
    <source>
        <dbReference type="Google" id="ProtNLM"/>
    </source>
</evidence>
<protein>
    <recommendedName>
        <fullName evidence="5">DUF3530 family protein</fullName>
    </recommendedName>
</protein>
<feature type="signal peptide" evidence="2">
    <location>
        <begin position="1"/>
        <end position="20"/>
    </location>
</feature>
<dbReference type="Pfam" id="PF12048">
    <property type="entry name" value="DUF3530"/>
    <property type="match status" value="1"/>
</dbReference>